<reference evidence="2" key="1">
    <citation type="submission" date="2020-07" db="EMBL/GenBank/DDBJ databases">
        <title>The High-quality genome of the commercially important snow crab, Chionoecetes opilio.</title>
        <authorList>
            <person name="Jeong J.-H."/>
            <person name="Ryu S."/>
        </authorList>
    </citation>
    <scope>NUCLEOTIDE SEQUENCE</scope>
    <source>
        <strain evidence="2">MADBK_172401_WGS</strain>
        <tissue evidence="2">Digestive gland</tissue>
    </source>
</reference>
<keyword evidence="3" id="KW-1185">Reference proteome</keyword>
<protein>
    <submittedName>
        <fullName evidence="2">Uncharacterized protein</fullName>
    </submittedName>
</protein>
<sequence>MLPTRGAPVGASRRSSSSEMSESRADRGLSDTLSSTSSSGLAADTFSFSHQARRLGCRLVLLVQAGSSARSVLHQPGGRAVAVLIHFVIHHPLRSA</sequence>
<name>A0A8J5CML5_CHIOP</name>
<dbReference type="Proteomes" id="UP000770661">
    <property type="component" value="Unassembled WGS sequence"/>
</dbReference>
<accession>A0A8J5CML5</accession>
<proteinExistence type="predicted"/>
<feature type="region of interest" description="Disordered" evidence="1">
    <location>
        <begin position="1"/>
        <end position="41"/>
    </location>
</feature>
<organism evidence="2 3">
    <name type="scientific">Chionoecetes opilio</name>
    <name type="common">Atlantic snow crab</name>
    <name type="synonym">Cancer opilio</name>
    <dbReference type="NCBI Taxonomy" id="41210"/>
    <lineage>
        <taxon>Eukaryota</taxon>
        <taxon>Metazoa</taxon>
        <taxon>Ecdysozoa</taxon>
        <taxon>Arthropoda</taxon>
        <taxon>Crustacea</taxon>
        <taxon>Multicrustacea</taxon>
        <taxon>Malacostraca</taxon>
        <taxon>Eumalacostraca</taxon>
        <taxon>Eucarida</taxon>
        <taxon>Decapoda</taxon>
        <taxon>Pleocyemata</taxon>
        <taxon>Brachyura</taxon>
        <taxon>Eubrachyura</taxon>
        <taxon>Majoidea</taxon>
        <taxon>Majidae</taxon>
        <taxon>Chionoecetes</taxon>
    </lineage>
</organism>
<dbReference type="AlphaFoldDB" id="A0A8J5CML5"/>
<evidence type="ECO:0000313" key="2">
    <source>
        <dbReference type="EMBL" id="KAG0715984.1"/>
    </source>
</evidence>
<evidence type="ECO:0000313" key="3">
    <source>
        <dbReference type="Proteomes" id="UP000770661"/>
    </source>
</evidence>
<dbReference type="EMBL" id="JACEEZ010019193">
    <property type="protein sequence ID" value="KAG0715984.1"/>
    <property type="molecule type" value="Genomic_DNA"/>
</dbReference>
<evidence type="ECO:0000256" key="1">
    <source>
        <dbReference type="SAM" id="MobiDB-lite"/>
    </source>
</evidence>
<comment type="caution">
    <text evidence="2">The sequence shown here is derived from an EMBL/GenBank/DDBJ whole genome shotgun (WGS) entry which is preliminary data.</text>
</comment>
<gene>
    <name evidence="2" type="ORF">GWK47_010684</name>
</gene>
<feature type="compositionally biased region" description="Low complexity" evidence="1">
    <location>
        <begin position="30"/>
        <end position="41"/>
    </location>
</feature>